<name>A0A6N9TCK8_9HYPH</name>
<comment type="caution">
    <text evidence="1">The sequence shown here is derived from an EMBL/GenBank/DDBJ whole genome shotgun (WGS) entry which is preliminary data.</text>
</comment>
<proteinExistence type="predicted"/>
<keyword evidence="2" id="KW-1185">Reference proteome</keyword>
<sequence length="180" mass="19792">MFELLTDGLSHPNGWRCSMGICGAYEARQNGAAWGTTHLLSIHRQGVTLRTMGGIPGNQHLVLTFDDTEDETAPDAPTLAHVETVCQWIDTLPGEARLLVHCQQGMNRSTAIGLGVLARYMPPENAGAALHAIRPIATPNKLMVRQWDKALELHGALSRIARRYPCRKWRVPKPPRGSGE</sequence>
<dbReference type="Gene3D" id="3.90.190.10">
    <property type="entry name" value="Protein tyrosine phosphatase superfamily"/>
    <property type="match status" value="1"/>
</dbReference>
<organism evidence="1 2">
    <name type="scientific">Jiella pacifica</name>
    <dbReference type="NCBI Taxonomy" id="2696469"/>
    <lineage>
        <taxon>Bacteria</taxon>
        <taxon>Pseudomonadati</taxon>
        <taxon>Pseudomonadota</taxon>
        <taxon>Alphaproteobacteria</taxon>
        <taxon>Hyphomicrobiales</taxon>
        <taxon>Aurantimonadaceae</taxon>
        <taxon>Jiella</taxon>
    </lineage>
</organism>
<dbReference type="RefSeq" id="WP_163466281.1">
    <property type="nucleotide sequence ID" value="NZ_JAAAMG010000040.1"/>
</dbReference>
<dbReference type="InterPro" id="IPR029021">
    <property type="entry name" value="Prot-tyrosine_phosphatase-like"/>
</dbReference>
<evidence type="ECO:0000313" key="1">
    <source>
        <dbReference type="EMBL" id="NDW07826.1"/>
    </source>
</evidence>
<evidence type="ECO:0000313" key="2">
    <source>
        <dbReference type="Proteomes" id="UP000469011"/>
    </source>
</evidence>
<dbReference type="InterPro" id="IPR016130">
    <property type="entry name" value="Tyr_Pase_AS"/>
</dbReference>
<dbReference type="EMBL" id="JAAAMG010000040">
    <property type="protein sequence ID" value="NDW07826.1"/>
    <property type="molecule type" value="Genomic_DNA"/>
</dbReference>
<gene>
    <name evidence="1" type="ORF">GTK09_25810</name>
</gene>
<protein>
    <submittedName>
        <fullName evidence="1">Phosphatase</fullName>
    </submittedName>
</protein>
<dbReference type="Proteomes" id="UP000469011">
    <property type="component" value="Unassembled WGS sequence"/>
</dbReference>
<dbReference type="SUPFAM" id="SSF52799">
    <property type="entry name" value="(Phosphotyrosine protein) phosphatases II"/>
    <property type="match status" value="1"/>
</dbReference>
<dbReference type="AlphaFoldDB" id="A0A6N9TCK8"/>
<accession>A0A6N9TCK8</accession>
<reference evidence="1 2" key="1">
    <citation type="submission" date="2020-01" db="EMBL/GenBank/DDBJ databases">
        <title>Jiella pacifica sp. nov.</title>
        <authorList>
            <person name="Xue Z."/>
            <person name="Zhu S."/>
            <person name="Chen J."/>
            <person name="Yang J."/>
        </authorList>
    </citation>
    <scope>NUCLEOTIDE SEQUENCE [LARGE SCALE GENOMIC DNA]</scope>
    <source>
        <strain evidence="1 2">40Bstr34</strain>
    </source>
</reference>
<dbReference type="PROSITE" id="PS00383">
    <property type="entry name" value="TYR_PHOSPHATASE_1"/>
    <property type="match status" value="1"/>
</dbReference>